<accession>A0AAE4L1W0</accession>
<feature type="transmembrane region" description="Helical" evidence="1">
    <location>
        <begin position="148"/>
        <end position="170"/>
    </location>
</feature>
<evidence type="ECO:0000313" key="2">
    <source>
        <dbReference type="EMBL" id="MDT2737206.1"/>
    </source>
</evidence>
<evidence type="ECO:0008006" key="4">
    <source>
        <dbReference type="Google" id="ProtNLM"/>
    </source>
</evidence>
<keyword evidence="1" id="KW-0812">Transmembrane</keyword>
<protein>
    <recommendedName>
        <fullName evidence="4">Glucosyltransferase</fullName>
    </recommendedName>
</protein>
<reference evidence="2" key="1">
    <citation type="submission" date="2023-03" db="EMBL/GenBank/DDBJ databases">
        <authorList>
            <person name="Shen W."/>
            <person name="Cai J."/>
        </authorList>
    </citation>
    <scope>NUCLEOTIDE SEQUENCE</scope>
    <source>
        <strain evidence="2">P69-2</strain>
    </source>
</reference>
<feature type="transmembrane region" description="Helical" evidence="1">
    <location>
        <begin position="486"/>
        <end position="512"/>
    </location>
</feature>
<comment type="caution">
    <text evidence="2">The sequence shown here is derived from an EMBL/GenBank/DDBJ whole genome shotgun (WGS) entry which is preliminary data.</text>
</comment>
<keyword evidence="1" id="KW-1133">Transmembrane helix</keyword>
<feature type="transmembrane region" description="Helical" evidence="1">
    <location>
        <begin position="179"/>
        <end position="196"/>
    </location>
</feature>
<feature type="transmembrane region" description="Helical" evidence="1">
    <location>
        <begin position="524"/>
        <end position="546"/>
    </location>
</feature>
<feature type="transmembrane region" description="Helical" evidence="1">
    <location>
        <begin position="21"/>
        <end position="39"/>
    </location>
</feature>
<sequence>MQKIKSEALRTLKKIKQPENLIFLAALMGLTIVRLLLSAKAPYFVNLFAGYDDQLFIHYGQEMLKGNWLGAYSTKTLSKGVSYSLFFVWGHQLHLPYGIFLGMFQIAASAIAALALRPLVKNRWLLAFIYSFFLYSPVTLTSEYSTRIYRNTLVVPAVLMVISCLVGLYFSRNGKLRSFLPWSIGLTFFFPFYWYIREDSLWLLPLLIVGSLIIIGSVVFENDPSFKLLKIWTAIKKIRFTKIQSIKVILCCLPFVALFVTTKVLEQVNQAHYGIAVVNDRTGGAFGTVSKQLIRLDDGTNLNQTNSQVWVSRKALEKAETVSPTLKSIAKNIDWIYQGSPWSGGEDIAGDIIFWALRDAAAQAGYYQDGGKTEQFWEKVQTELSTAYKTEKLQEKNEFYLTGTGDGKLTKDLPLVGEFMKSGLSYNVFYKNYGQGSDATLAPKEDLPAAEKLLKYTFKNWQDVNSPRKEPQKITWIAKISNQIIWLYRFLLPIWLVLCGLGLLIILSGSLFSKGQLKDFRGILLILLGLILSYVVFLVGVSWFCSWAPERKDLFMMTYTGAGVPVIQWIEILSIIGLIQLPLIAKKINKK</sequence>
<dbReference type="AlphaFoldDB" id="A0AAE4L1W0"/>
<gene>
    <name evidence="2" type="ORF">P7H00_08695</name>
</gene>
<name>A0AAE4L1W0_9ENTE</name>
<evidence type="ECO:0000256" key="1">
    <source>
        <dbReference type="SAM" id="Phobius"/>
    </source>
</evidence>
<dbReference type="EMBL" id="JARQAI010000011">
    <property type="protein sequence ID" value="MDT2737206.1"/>
    <property type="molecule type" value="Genomic_DNA"/>
</dbReference>
<organism evidence="2 3">
    <name type="scientific">Enterococcus pseudoavium</name>
    <dbReference type="NCBI Taxonomy" id="44007"/>
    <lineage>
        <taxon>Bacteria</taxon>
        <taxon>Bacillati</taxon>
        <taxon>Bacillota</taxon>
        <taxon>Bacilli</taxon>
        <taxon>Lactobacillales</taxon>
        <taxon>Enterococcaceae</taxon>
        <taxon>Enterococcus</taxon>
    </lineage>
</organism>
<keyword evidence="1" id="KW-0472">Membrane</keyword>
<feature type="transmembrane region" description="Helical" evidence="1">
    <location>
        <begin position="123"/>
        <end position="142"/>
    </location>
</feature>
<feature type="transmembrane region" description="Helical" evidence="1">
    <location>
        <begin position="566"/>
        <end position="585"/>
    </location>
</feature>
<evidence type="ECO:0000313" key="3">
    <source>
        <dbReference type="Proteomes" id="UP001180842"/>
    </source>
</evidence>
<dbReference type="Proteomes" id="UP001180842">
    <property type="component" value="Unassembled WGS sequence"/>
</dbReference>
<proteinExistence type="predicted"/>
<feature type="transmembrane region" description="Helical" evidence="1">
    <location>
        <begin position="95"/>
        <end position="116"/>
    </location>
</feature>
<feature type="transmembrane region" description="Helical" evidence="1">
    <location>
        <begin position="202"/>
        <end position="220"/>
    </location>
</feature>
<dbReference type="RefSeq" id="WP_311797066.1">
    <property type="nucleotide sequence ID" value="NZ_JARQAI010000011.1"/>
</dbReference>